<name>A0A6G1KTT6_9PEZI</name>
<evidence type="ECO:0000256" key="1">
    <source>
        <dbReference type="ARBA" id="ARBA00006333"/>
    </source>
</evidence>
<gene>
    <name evidence="2" type="ORF">EJ03DRAFT_378939</name>
</gene>
<evidence type="ECO:0000313" key="3">
    <source>
        <dbReference type="Proteomes" id="UP000799436"/>
    </source>
</evidence>
<proteinExistence type="inferred from homology"/>
<dbReference type="InterPro" id="IPR050148">
    <property type="entry name" value="Terpene_synthase-like"/>
</dbReference>
<protein>
    <recommendedName>
        <fullName evidence="4">Ent-kaurene synthase</fullName>
    </recommendedName>
</protein>
<evidence type="ECO:0000313" key="2">
    <source>
        <dbReference type="EMBL" id="KAF2764025.1"/>
    </source>
</evidence>
<evidence type="ECO:0008006" key="4">
    <source>
        <dbReference type="Google" id="ProtNLM"/>
    </source>
</evidence>
<dbReference type="AlphaFoldDB" id="A0A6G1KTT6"/>
<dbReference type="OrthoDB" id="2343925at2759"/>
<dbReference type="PANTHER" id="PTHR31739:SF25">
    <property type="entry name" value="(E,E)-GERANYLLINALOOL SYNTHASE"/>
    <property type="match status" value="1"/>
</dbReference>
<keyword evidence="3" id="KW-1185">Reference proteome</keyword>
<dbReference type="Proteomes" id="UP000799436">
    <property type="component" value="Unassembled WGS sequence"/>
</dbReference>
<dbReference type="GO" id="GO:0000287">
    <property type="term" value="F:magnesium ion binding"/>
    <property type="evidence" value="ECO:0007669"/>
    <property type="project" value="TreeGrafter"/>
</dbReference>
<dbReference type="Gene3D" id="1.50.10.20">
    <property type="match status" value="1"/>
</dbReference>
<sequence length="662" mass="73811">MHLNNECDLSASTNGNTAHVNVQCNEIEPGDLALLARSLIKTALNNYDDKYGFGWMSTAACDTAWVALVTKSVNGEKCWLFPECYEWILRTQATDGGWTAGMATSIDGILNTAGALLSLSRHAAEPLQLQHDPDELQCRIERATAFLRKALHEWDVSSTDHVGFEIIVPSILDLLAQGRPPIRFDFEARTQLMKINDAKMSLFRPEYLHGNKHMTALHSLESFVGKIDFDRVAHHKVQGSMLGSPSSTAAYLMHASQWDEDAEAYLRHVIRYAAGQGSGGVPSAFPSTHFEALWVLSTLLKDGGFTLDELASEELTTLTNILAQGYEKEGGILGFAPNFEADVDDTAKTITCLNLLGQSANPSRMVEVFEADNHFRTYAGERDPSFTADCNALLALLHQPDVSAYAHQIRKITLFLCDYWWKSDGKIKDKWNTCYLYPSILFVEAMTDLLHHIARGHLGDVISDELHSKVVISLYQACLRPLLDQQTNGSWDSSVEETAYGLLILAEARRIAFFEDLEEPLKDAIQRAMNFLDSTDEEPSYVWIEKVSHASPLLTKAYRLATLKAASSPAGALVTSNFWRTAKSQTSMNKHVELFRQTPLFSSTPRWELCGFKVEAALFLPLLRSRLTIVSRRNCLESDNKYFELLPPAPSPQHPAPSTQHP</sequence>
<dbReference type="Gene3D" id="1.50.10.160">
    <property type="match status" value="1"/>
</dbReference>
<organism evidence="2 3">
    <name type="scientific">Teratosphaeria nubilosa</name>
    <dbReference type="NCBI Taxonomy" id="161662"/>
    <lineage>
        <taxon>Eukaryota</taxon>
        <taxon>Fungi</taxon>
        <taxon>Dikarya</taxon>
        <taxon>Ascomycota</taxon>
        <taxon>Pezizomycotina</taxon>
        <taxon>Dothideomycetes</taxon>
        <taxon>Dothideomycetidae</taxon>
        <taxon>Mycosphaerellales</taxon>
        <taxon>Teratosphaeriaceae</taxon>
        <taxon>Teratosphaeria</taxon>
    </lineage>
</organism>
<dbReference type="EMBL" id="ML995944">
    <property type="protein sequence ID" value="KAF2764025.1"/>
    <property type="molecule type" value="Genomic_DNA"/>
</dbReference>
<dbReference type="PANTHER" id="PTHR31739">
    <property type="entry name" value="ENT-COPALYL DIPHOSPHATE SYNTHASE, CHLOROPLASTIC"/>
    <property type="match status" value="1"/>
</dbReference>
<reference evidence="2" key="1">
    <citation type="journal article" date="2020" name="Stud. Mycol.">
        <title>101 Dothideomycetes genomes: a test case for predicting lifestyles and emergence of pathogens.</title>
        <authorList>
            <person name="Haridas S."/>
            <person name="Albert R."/>
            <person name="Binder M."/>
            <person name="Bloem J."/>
            <person name="Labutti K."/>
            <person name="Salamov A."/>
            <person name="Andreopoulos B."/>
            <person name="Baker S."/>
            <person name="Barry K."/>
            <person name="Bills G."/>
            <person name="Bluhm B."/>
            <person name="Cannon C."/>
            <person name="Castanera R."/>
            <person name="Culley D."/>
            <person name="Daum C."/>
            <person name="Ezra D."/>
            <person name="Gonzalez J."/>
            <person name="Henrissat B."/>
            <person name="Kuo A."/>
            <person name="Liang C."/>
            <person name="Lipzen A."/>
            <person name="Lutzoni F."/>
            <person name="Magnuson J."/>
            <person name="Mondo S."/>
            <person name="Nolan M."/>
            <person name="Ohm R."/>
            <person name="Pangilinan J."/>
            <person name="Park H.-J."/>
            <person name="Ramirez L."/>
            <person name="Alfaro M."/>
            <person name="Sun H."/>
            <person name="Tritt A."/>
            <person name="Yoshinaga Y."/>
            <person name="Zwiers L.-H."/>
            <person name="Turgeon B."/>
            <person name="Goodwin S."/>
            <person name="Spatafora J."/>
            <person name="Crous P."/>
            <person name="Grigoriev I."/>
        </authorList>
    </citation>
    <scope>NUCLEOTIDE SEQUENCE</scope>
    <source>
        <strain evidence="2">CBS 116005</strain>
    </source>
</reference>
<dbReference type="GO" id="GO:0016102">
    <property type="term" value="P:diterpenoid biosynthetic process"/>
    <property type="evidence" value="ECO:0007669"/>
    <property type="project" value="TreeGrafter"/>
</dbReference>
<dbReference type="SUPFAM" id="SSF48239">
    <property type="entry name" value="Terpenoid cyclases/Protein prenyltransferases"/>
    <property type="match status" value="1"/>
</dbReference>
<comment type="similarity">
    <text evidence="1">Belongs to the terpene synthase family.</text>
</comment>
<dbReference type="GO" id="GO:0010333">
    <property type="term" value="F:terpene synthase activity"/>
    <property type="evidence" value="ECO:0007669"/>
    <property type="project" value="InterPro"/>
</dbReference>
<dbReference type="InterPro" id="IPR008930">
    <property type="entry name" value="Terpenoid_cyclase/PrenylTrfase"/>
</dbReference>
<accession>A0A6G1KTT6</accession>